<protein>
    <submittedName>
        <fullName evidence="6">LysR family transcriptional regulator</fullName>
    </submittedName>
</protein>
<keyword evidence="4" id="KW-0804">Transcription</keyword>
<dbReference type="EMBL" id="JBHLXG010000007">
    <property type="protein sequence ID" value="MFC0226652.1"/>
    <property type="molecule type" value="Genomic_DNA"/>
</dbReference>
<dbReference type="SUPFAM" id="SSF46785">
    <property type="entry name" value="Winged helix' DNA-binding domain"/>
    <property type="match status" value="1"/>
</dbReference>
<keyword evidence="3" id="KW-0238">DNA-binding</keyword>
<dbReference type="Proteomes" id="UP001589792">
    <property type="component" value="Unassembled WGS sequence"/>
</dbReference>
<comment type="caution">
    <text evidence="6">The sequence shown here is derived from an EMBL/GenBank/DDBJ whole genome shotgun (WGS) entry which is preliminary data.</text>
</comment>
<dbReference type="Pfam" id="PF03466">
    <property type="entry name" value="LysR_substrate"/>
    <property type="match status" value="1"/>
</dbReference>
<keyword evidence="7" id="KW-1185">Reference proteome</keyword>
<comment type="similarity">
    <text evidence="1">Belongs to the LysR transcriptional regulatory family.</text>
</comment>
<accession>A0ABV6EC99</accession>
<proteinExistence type="inferred from homology"/>
<name>A0ABV6EC99_9GAMM</name>
<dbReference type="Gene3D" id="3.40.190.290">
    <property type="match status" value="1"/>
</dbReference>
<reference evidence="6 7" key="1">
    <citation type="submission" date="2024-09" db="EMBL/GenBank/DDBJ databases">
        <authorList>
            <person name="Sun Q."/>
            <person name="Mori K."/>
        </authorList>
    </citation>
    <scope>NUCLEOTIDE SEQUENCE [LARGE SCALE GENOMIC DNA]</scope>
    <source>
        <strain evidence="6 7">CCM 8626</strain>
    </source>
</reference>
<gene>
    <name evidence="6" type="ORF">ACFFJ3_09100</name>
</gene>
<evidence type="ECO:0000313" key="7">
    <source>
        <dbReference type="Proteomes" id="UP001589792"/>
    </source>
</evidence>
<dbReference type="Pfam" id="PF00126">
    <property type="entry name" value="HTH_1"/>
    <property type="match status" value="1"/>
</dbReference>
<feature type="domain" description="HTH lysR-type" evidence="5">
    <location>
        <begin position="1"/>
        <end position="58"/>
    </location>
</feature>
<dbReference type="SUPFAM" id="SSF53850">
    <property type="entry name" value="Periplasmic binding protein-like II"/>
    <property type="match status" value="1"/>
</dbReference>
<dbReference type="PRINTS" id="PR00039">
    <property type="entry name" value="HTHLYSR"/>
</dbReference>
<organism evidence="6 7">
    <name type="scientific">Serratia aquatilis</name>
    <dbReference type="NCBI Taxonomy" id="1737515"/>
    <lineage>
        <taxon>Bacteria</taxon>
        <taxon>Pseudomonadati</taxon>
        <taxon>Pseudomonadota</taxon>
        <taxon>Gammaproteobacteria</taxon>
        <taxon>Enterobacterales</taxon>
        <taxon>Yersiniaceae</taxon>
        <taxon>Serratia</taxon>
    </lineage>
</organism>
<dbReference type="InterPro" id="IPR036390">
    <property type="entry name" value="WH_DNA-bd_sf"/>
</dbReference>
<evidence type="ECO:0000313" key="6">
    <source>
        <dbReference type="EMBL" id="MFC0226652.1"/>
    </source>
</evidence>
<dbReference type="InterPro" id="IPR000847">
    <property type="entry name" value="LysR_HTH_N"/>
</dbReference>
<dbReference type="PROSITE" id="PS50931">
    <property type="entry name" value="HTH_LYSR"/>
    <property type="match status" value="1"/>
</dbReference>
<evidence type="ECO:0000256" key="1">
    <source>
        <dbReference type="ARBA" id="ARBA00009437"/>
    </source>
</evidence>
<dbReference type="PANTHER" id="PTHR30126">
    <property type="entry name" value="HTH-TYPE TRANSCRIPTIONAL REGULATOR"/>
    <property type="match status" value="1"/>
</dbReference>
<dbReference type="PANTHER" id="PTHR30126:SF40">
    <property type="entry name" value="HTH-TYPE TRANSCRIPTIONAL REGULATOR GLTR"/>
    <property type="match status" value="1"/>
</dbReference>
<sequence>MEIRQLEAFAILSECLSVTRTAERLFCTQPAVSISIRKLEESLNTTLFERTNNRLRLTPQGRTYREYVLQILSLAKQSQEHMRLFDHPESGSINIGASHFCGVWVLPSVIAQFNKKYPNITIRLDIDKTGQLLQKLNVHDVDFVVISDYINVSSEKNTLMYLMDDPFVLICHPQHKLASKKICTQEELKSETFLIKPQHSTTRMFMDKCFSMCGIQLGNLIEIDSLEGIKQGVIHGLGVSVVPARSVSQEIRTGLLSEVVLPNVAISRRINSVQHKDKLSSPAAQLFLTEIKNSLTEW</sequence>
<evidence type="ECO:0000256" key="4">
    <source>
        <dbReference type="ARBA" id="ARBA00023163"/>
    </source>
</evidence>
<dbReference type="Gene3D" id="1.10.10.10">
    <property type="entry name" value="Winged helix-like DNA-binding domain superfamily/Winged helix DNA-binding domain"/>
    <property type="match status" value="1"/>
</dbReference>
<evidence type="ECO:0000256" key="2">
    <source>
        <dbReference type="ARBA" id="ARBA00023015"/>
    </source>
</evidence>
<keyword evidence="2" id="KW-0805">Transcription regulation</keyword>
<dbReference type="InterPro" id="IPR036388">
    <property type="entry name" value="WH-like_DNA-bd_sf"/>
</dbReference>
<dbReference type="RefSeq" id="WP_380674434.1">
    <property type="nucleotide sequence ID" value="NZ_CP173186.1"/>
</dbReference>
<evidence type="ECO:0000259" key="5">
    <source>
        <dbReference type="PROSITE" id="PS50931"/>
    </source>
</evidence>
<dbReference type="InterPro" id="IPR005119">
    <property type="entry name" value="LysR_subst-bd"/>
</dbReference>
<evidence type="ECO:0000256" key="3">
    <source>
        <dbReference type="ARBA" id="ARBA00023125"/>
    </source>
</evidence>